<dbReference type="STRING" id="930117.SAMN05216225_104319"/>
<feature type="transmembrane region" description="Helical" evidence="6">
    <location>
        <begin position="139"/>
        <end position="158"/>
    </location>
</feature>
<feature type="transmembrane region" description="Helical" evidence="6">
    <location>
        <begin position="30"/>
        <end position="48"/>
    </location>
</feature>
<dbReference type="PANTHER" id="PTHR31885:SF6">
    <property type="entry name" value="GH04784P"/>
    <property type="match status" value="1"/>
</dbReference>
<protein>
    <submittedName>
        <fullName evidence="7">Uncharacterized membrane protein YhhN</fullName>
    </submittedName>
</protein>
<evidence type="ECO:0000256" key="4">
    <source>
        <dbReference type="ARBA" id="ARBA00022989"/>
    </source>
</evidence>
<dbReference type="Proteomes" id="UP000183988">
    <property type="component" value="Unassembled WGS sequence"/>
</dbReference>
<feature type="transmembrane region" description="Helical" evidence="6">
    <location>
        <begin position="6"/>
        <end position="23"/>
    </location>
</feature>
<evidence type="ECO:0000256" key="5">
    <source>
        <dbReference type="ARBA" id="ARBA00023136"/>
    </source>
</evidence>
<feature type="transmembrane region" description="Helical" evidence="6">
    <location>
        <begin position="164"/>
        <end position="181"/>
    </location>
</feature>
<dbReference type="Pfam" id="PF07947">
    <property type="entry name" value="YhhN"/>
    <property type="match status" value="1"/>
</dbReference>
<accession>A0A1M5L2D8</accession>
<name>A0A1M5L2D8_9BACI</name>
<dbReference type="PANTHER" id="PTHR31885">
    <property type="entry name" value="GH04784P"/>
    <property type="match status" value="1"/>
</dbReference>
<dbReference type="RefSeq" id="WP_072891535.1">
    <property type="nucleotide sequence ID" value="NZ_FQVW01000043.1"/>
</dbReference>
<reference evidence="7 8" key="1">
    <citation type="submission" date="2016-11" db="EMBL/GenBank/DDBJ databases">
        <authorList>
            <person name="Jaros S."/>
            <person name="Januszkiewicz K."/>
            <person name="Wedrychowicz H."/>
        </authorList>
    </citation>
    <scope>NUCLEOTIDE SEQUENCE [LARGE SCALE GENOMIC DNA]</scope>
    <source>
        <strain evidence="7 8">IBRC-M 10683</strain>
    </source>
</reference>
<feature type="transmembrane region" description="Helical" evidence="6">
    <location>
        <begin position="54"/>
        <end position="72"/>
    </location>
</feature>
<keyword evidence="5 6" id="KW-0472">Membrane</keyword>
<evidence type="ECO:0000313" key="7">
    <source>
        <dbReference type="EMBL" id="SHG58919.1"/>
    </source>
</evidence>
<evidence type="ECO:0000313" key="8">
    <source>
        <dbReference type="Proteomes" id="UP000183988"/>
    </source>
</evidence>
<dbReference type="GO" id="GO:0016020">
    <property type="term" value="C:membrane"/>
    <property type="evidence" value="ECO:0007669"/>
    <property type="project" value="UniProtKB-SubCell"/>
</dbReference>
<feature type="transmembrane region" description="Helical" evidence="6">
    <location>
        <begin position="193"/>
        <end position="212"/>
    </location>
</feature>
<evidence type="ECO:0000256" key="3">
    <source>
        <dbReference type="ARBA" id="ARBA00022692"/>
    </source>
</evidence>
<keyword evidence="8" id="KW-1185">Reference proteome</keyword>
<feature type="transmembrane region" description="Helical" evidence="6">
    <location>
        <begin position="109"/>
        <end position="127"/>
    </location>
</feature>
<gene>
    <name evidence="7" type="ORF">SAMN05216225_104319</name>
</gene>
<evidence type="ECO:0000256" key="2">
    <source>
        <dbReference type="ARBA" id="ARBA00007375"/>
    </source>
</evidence>
<dbReference type="AlphaFoldDB" id="A0A1M5L2D8"/>
<keyword evidence="4 6" id="KW-1133">Transmembrane helix</keyword>
<feature type="transmembrane region" description="Helical" evidence="6">
    <location>
        <begin position="79"/>
        <end position="103"/>
    </location>
</feature>
<dbReference type="GO" id="GO:0016787">
    <property type="term" value="F:hydrolase activity"/>
    <property type="evidence" value="ECO:0007669"/>
    <property type="project" value="TreeGrafter"/>
</dbReference>
<sequence length="213" mass="24126">MDVMLITLIVISSIMYLVFAIYFDHKLYKFIWKPGTMILIILLAIMESGLSTVFSYWVLVALIFSLLGDIFLMLREKWFIHGLASFLIAHLLYIVGFLVTFRFTLSGNVAIPIIVLIILAVIIYFYLFQDVRKEGGTTLLFAVACYITIITTMLILAIMTGKSLLIIAALLFFISDAILAINKFKVSFRLADYFVMSTYFSAQLLFAISLGSM</sequence>
<comment type="similarity">
    <text evidence="2">Belongs to the TMEM86 family.</text>
</comment>
<dbReference type="EMBL" id="FQVW01000043">
    <property type="protein sequence ID" value="SHG58919.1"/>
    <property type="molecule type" value="Genomic_DNA"/>
</dbReference>
<dbReference type="InterPro" id="IPR012506">
    <property type="entry name" value="TMEM86B-like"/>
</dbReference>
<proteinExistence type="inferred from homology"/>
<dbReference type="OrthoDB" id="5592477at2"/>
<evidence type="ECO:0000256" key="1">
    <source>
        <dbReference type="ARBA" id="ARBA00004141"/>
    </source>
</evidence>
<evidence type="ECO:0000256" key="6">
    <source>
        <dbReference type="SAM" id="Phobius"/>
    </source>
</evidence>
<comment type="subcellular location">
    <subcellularLocation>
        <location evidence="1">Membrane</location>
        <topology evidence="1">Multi-pass membrane protein</topology>
    </subcellularLocation>
</comment>
<organism evidence="7 8">
    <name type="scientific">Ornithinibacillus halophilus</name>
    <dbReference type="NCBI Taxonomy" id="930117"/>
    <lineage>
        <taxon>Bacteria</taxon>
        <taxon>Bacillati</taxon>
        <taxon>Bacillota</taxon>
        <taxon>Bacilli</taxon>
        <taxon>Bacillales</taxon>
        <taxon>Bacillaceae</taxon>
        <taxon>Ornithinibacillus</taxon>
    </lineage>
</organism>
<keyword evidence="3 6" id="KW-0812">Transmembrane</keyword>